<dbReference type="Proteomes" id="UP000231701">
    <property type="component" value="Chromosome"/>
</dbReference>
<accession>A0A2K8L886</accession>
<sequence length="131" mass="13782">MRKVLAVFLAATLLCVSSVPAFAEAASCAGPESAVAMDNEHAEHHDDGIEDAHLGHDHVAGLQGDWQKERIECGCGCHRNIDSLPHLLAPHNITTASFHVEGGSDVAVLQSESALVFSVARVSLPPPQSIS</sequence>
<evidence type="ECO:0000313" key="2">
    <source>
        <dbReference type="EMBL" id="ATX80486.1"/>
    </source>
</evidence>
<keyword evidence="3" id="KW-1185">Reference proteome</keyword>
<dbReference type="OrthoDB" id="9845334at2"/>
<keyword evidence="1" id="KW-0732">Signal</keyword>
<feature type="signal peptide" evidence="1">
    <location>
        <begin position="1"/>
        <end position="23"/>
    </location>
</feature>
<protein>
    <submittedName>
        <fullName evidence="2">Uncharacterized protein</fullName>
    </submittedName>
</protein>
<name>A0A2K8L886_MARES</name>
<feature type="chain" id="PRO_5014914157" evidence="1">
    <location>
        <begin position="24"/>
        <end position="131"/>
    </location>
</feature>
<reference evidence="2 3" key="1">
    <citation type="submission" date="2016-12" db="EMBL/GenBank/DDBJ databases">
        <title>Isolation and genomic insights into novel planktonic Zetaproteobacteria from stratified waters of the Chesapeake Bay.</title>
        <authorList>
            <person name="McAllister S.M."/>
            <person name="Kato S."/>
            <person name="Chan C.S."/>
            <person name="Chiu B.K."/>
            <person name="Field E.K."/>
        </authorList>
    </citation>
    <scope>NUCLEOTIDE SEQUENCE [LARGE SCALE GENOMIC DNA]</scope>
    <source>
        <strain evidence="2 3">CP-5</strain>
    </source>
</reference>
<dbReference type="EMBL" id="CP018799">
    <property type="protein sequence ID" value="ATX80486.1"/>
    <property type="molecule type" value="Genomic_DNA"/>
</dbReference>
<dbReference type="KEGG" id="maes:Ga0123461_2080"/>
<proteinExistence type="predicted"/>
<gene>
    <name evidence="2" type="ORF">Ga0123461_2080</name>
</gene>
<dbReference type="AlphaFoldDB" id="A0A2K8L886"/>
<evidence type="ECO:0000313" key="3">
    <source>
        <dbReference type="Proteomes" id="UP000231701"/>
    </source>
</evidence>
<evidence type="ECO:0000256" key="1">
    <source>
        <dbReference type="SAM" id="SignalP"/>
    </source>
</evidence>
<dbReference type="RefSeq" id="WP_100278247.1">
    <property type="nucleotide sequence ID" value="NZ_CP018799.1"/>
</dbReference>
<organism evidence="2 3">
    <name type="scientific">Mariprofundus aestuarium</name>
    <dbReference type="NCBI Taxonomy" id="1921086"/>
    <lineage>
        <taxon>Bacteria</taxon>
        <taxon>Pseudomonadati</taxon>
        <taxon>Pseudomonadota</taxon>
        <taxon>Candidatius Mariprofundia</taxon>
        <taxon>Mariprofundales</taxon>
        <taxon>Mariprofundaceae</taxon>
        <taxon>Mariprofundus</taxon>
    </lineage>
</organism>